<reference evidence="2" key="1">
    <citation type="submission" date="2024-05" db="EMBL/GenBank/DDBJ databases">
        <authorList>
            <person name="Cai S.Y."/>
            <person name="Jin L.M."/>
            <person name="Li H.R."/>
        </authorList>
    </citation>
    <scope>NUCLEOTIDE SEQUENCE</scope>
    <source>
        <strain evidence="2">A5-74</strain>
    </source>
</reference>
<dbReference type="EMBL" id="CP159218">
    <property type="protein sequence ID" value="XCG63301.1"/>
    <property type="molecule type" value="Genomic_DNA"/>
</dbReference>
<keyword evidence="2" id="KW-0808">Transferase</keyword>
<sequence>MPIELTPPYQDLTFMTPLSEGHADRLVAFASRDTNSVVDVGCGWAELLLRVVAGAPGARGVGIDLDQTAIEHGRSTAALRHLDSRVDLRVGDAAETPGDRVDAAICIGASQIWGPPVEQAQPLDYRAALHALRSLLTRGGRLVYGEGVWSREPTPAATAALSGRADEFIALPDVLDIAVSEGFRPVHVFEASQDEWDEFESGYSACYATWLSRHPCDHPDADAVRQRADRQRQAYFRGYRGVLGMAYFGLIAV</sequence>
<accession>A0AAU8DPL8</accession>
<dbReference type="GO" id="GO:0008168">
    <property type="term" value="F:methyltransferase activity"/>
    <property type="evidence" value="ECO:0007669"/>
    <property type="project" value="UniProtKB-KW"/>
</dbReference>
<keyword evidence="2" id="KW-0489">Methyltransferase</keyword>
<evidence type="ECO:0000313" key="2">
    <source>
        <dbReference type="EMBL" id="XCG63301.1"/>
    </source>
</evidence>
<dbReference type="EC" id="2.1.1.-" evidence="2"/>
<dbReference type="Pfam" id="PF08242">
    <property type="entry name" value="Methyltransf_12"/>
    <property type="match status" value="1"/>
</dbReference>
<evidence type="ECO:0000259" key="1">
    <source>
        <dbReference type="Pfam" id="PF08242"/>
    </source>
</evidence>
<dbReference type="SUPFAM" id="SSF53335">
    <property type="entry name" value="S-adenosyl-L-methionine-dependent methyltransferases"/>
    <property type="match status" value="1"/>
</dbReference>
<organism evidence="2">
    <name type="scientific">Nakamurella sp. A5-74</name>
    <dbReference type="NCBI Taxonomy" id="3158264"/>
    <lineage>
        <taxon>Bacteria</taxon>
        <taxon>Bacillati</taxon>
        <taxon>Actinomycetota</taxon>
        <taxon>Actinomycetes</taxon>
        <taxon>Nakamurellales</taxon>
        <taxon>Nakamurellaceae</taxon>
        <taxon>Nakamurella</taxon>
    </lineage>
</organism>
<dbReference type="InterPro" id="IPR013217">
    <property type="entry name" value="Methyltransf_12"/>
</dbReference>
<dbReference type="RefSeq" id="WP_353648916.1">
    <property type="nucleotide sequence ID" value="NZ_CP159218.1"/>
</dbReference>
<protein>
    <submittedName>
        <fullName evidence="2">Class I SAM-dependent methyltransferase</fullName>
        <ecNumber evidence="2">2.1.1.-</ecNumber>
    </submittedName>
</protein>
<dbReference type="Gene3D" id="3.40.50.150">
    <property type="entry name" value="Vaccinia Virus protein VP39"/>
    <property type="match status" value="1"/>
</dbReference>
<proteinExistence type="predicted"/>
<dbReference type="CDD" id="cd02440">
    <property type="entry name" value="AdoMet_MTases"/>
    <property type="match status" value="1"/>
</dbReference>
<gene>
    <name evidence="2" type="ORF">ABLG96_19195</name>
</gene>
<name>A0AAU8DPL8_9ACTN</name>
<dbReference type="GO" id="GO:0032259">
    <property type="term" value="P:methylation"/>
    <property type="evidence" value="ECO:0007669"/>
    <property type="project" value="UniProtKB-KW"/>
</dbReference>
<dbReference type="AlphaFoldDB" id="A0AAU8DPL8"/>
<dbReference type="InterPro" id="IPR029063">
    <property type="entry name" value="SAM-dependent_MTases_sf"/>
</dbReference>
<feature type="domain" description="Methyltransferase type 12" evidence="1">
    <location>
        <begin position="38"/>
        <end position="142"/>
    </location>
</feature>